<evidence type="ECO:0000313" key="5">
    <source>
        <dbReference type="EMBL" id="TLE00096.1"/>
    </source>
</evidence>
<dbReference type="STRING" id="425400.LS65_00600"/>
<dbReference type="GO" id="GO:0009016">
    <property type="term" value="F:succinyldiaminopimelate transaminase activity"/>
    <property type="evidence" value="ECO:0007669"/>
    <property type="project" value="UniProtKB-EC"/>
</dbReference>
<dbReference type="Proteomes" id="UP000029707">
    <property type="component" value="Unassembled WGS sequence"/>
</dbReference>
<dbReference type="GO" id="GO:0030170">
    <property type="term" value="F:pyridoxal phosphate binding"/>
    <property type="evidence" value="ECO:0007669"/>
    <property type="project" value="InterPro"/>
</dbReference>
<comment type="cofactor">
    <cofactor evidence="1">
        <name>pyridoxal 5'-phosphate</name>
        <dbReference type="ChEBI" id="CHEBI:597326"/>
    </cofactor>
</comment>
<dbReference type="InterPro" id="IPR015422">
    <property type="entry name" value="PyrdxlP-dep_Trfase_small"/>
</dbReference>
<dbReference type="Pfam" id="PF00155">
    <property type="entry name" value="Aminotran_1_2"/>
    <property type="match status" value="1"/>
</dbReference>
<dbReference type="EMBL" id="JRMQ02000014">
    <property type="protein sequence ID" value="TLE00096.1"/>
    <property type="molecule type" value="Genomic_DNA"/>
</dbReference>
<dbReference type="CDD" id="cd00609">
    <property type="entry name" value="AAT_like"/>
    <property type="match status" value="1"/>
</dbReference>
<dbReference type="PANTHER" id="PTHR42832">
    <property type="entry name" value="AMINO ACID AMINOTRANSFERASE"/>
    <property type="match status" value="1"/>
</dbReference>
<dbReference type="PANTHER" id="PTHR42832:SF3">
    <property type="entry name" value="L-GLUTAMINE--4-(METHYLSULFANYL)-2-OXOBUTANOATE AMINOTRANSFERASE"/>
    <property type="match status" value="1"/>
</dbReference>
<evidence type="ECO:0000259" key="4">
    <source>
        <dbReference type="Pfam" id="PF00155"/>
    </source>
</evidence>
<dbReference type="NCBIfam" id="NF004494">
    <property type="entry name" value="PRK05839.1"/>
    <property type="match status" value="1"/>
</dbReference>
<feature type="domain" description="Aminotransferase class I/classII large" evidence="4">
    <location>
        <begin position="28"/>
        <end position="370"/>
    </location>
</feature>
<keyword evidence="6" id="KW-1185">Reference proteome</keyword>
<dbReference type="RefSeq" id="WP_034360455.1">
    <property type="nucleotide sequence ID" value="NZ_CAJUDB010000020.1"/>
</dbReference>
<organism evidence="5 6">
    <name type="scientific">Helicobacter japonicus</name>
    <dbReference type="NCBI Taxonomy" id="425400"/>
    <lineage>
        <taxon>Bacteria</taxon>
        <taxon>Pseudomonadati</taxon>
        <taxon>Campylobacterota</taxon>
        <taxon>Epsilonproteobacteria</taxon>
        <taxon>Campylobacterales</taxon>
        <taxon>Helicobacteraceae</taxon>
        <taxon>Helicobacter</taxon>
    </lineage>
</organism>
<name>A0A4U8TJ53_9HELI</name>
<accession>A0A4U8TJ53</accession>
<dbReference type="InterPro" id="IPR050881">
    <property type="entry name" value="LL-DAP_aminotransferase"/>
</dbReference>
<evidence type="ECO:0000313" key="6">
    <source>
        <dbReference type="Proteomes" id="UP000029707"/>
    </source>
</evidence>
<dbReference type="Gene3D" id="3.90.1150.10">
    <property type="entry name" value="Aspartate Aminotransferase, domain 1"/>
    <property type="match status" value="1"/>
</dbReference>
<gene>
    <name evidence="5" type="ORF">LS65_008350</name>
</gene>
<dbReference type="Gene3D" id="3.40.640.10">
    <property type="entry name" value="Type I PLP-dependent aspartate aminotransferase-like (Major domain)"/>
    <property type="match status" value="1"/>
</dbReference>
<evidence type="ECO:0000256" key="2">
    <source>
        <dbReference type="ARBA" id="ARBA00022576"/>
    </source>
</evidence>
<proteinExistence type="predicted"/>
<keyword evidence="3 5" id="KW-0808">Transferase</keyword>
<sequence length="385" mass="43891">MLNQFESYPFEKLRVLLAYSSPPSNDEIFTLTIGEPQFPTPQNIIESWQNNAPLLNKYPKSSGEDELKDAQLNFIDKRYNLTLTTSQIIPTFGTREVLFNFPQFYLFGKANPTIAYPNPFYQIYEGAAIASKSHIILMNLTEDNHFTPSLTPQELQNVDLVILNSPNNPTGRVLPLQSLTEWVKQALEYNFVIINDECYSEIYENTPPPSILQASIQANNPQFKNILALNSISKRSSAPGLRSGFVAGDEEILKSYNLYRTYLGCALPLPLQKAAAVAWNDMQTPESIRHIYAKNLALAREILELNEAQIAPYTFYVWLKVDNDERFCKFAYEKMGVLTLPGSYLGRESQGKDYVRIALVYDNETTKRALFALKKAIQLYKEEYV</sequence>
<dbReference type="SUPFAM" id="SSF53383">
    <property type="entry name" value="PLP-dependent transferases"/>
    <property type="match status" value="1"/>
</dbReference>
<reference evidence="5 6" key="1">
    <citation type="journal article" date="2014" name="Genome Announc.">
        <title>Draft genome sequences of eight enterohepatic helicobacter species isolated from both laboratory and wild rodents.</title>
        <authorList>
            <person name="Sheh A."/>
            <person name="Shen Z."/>
            <person name="Fox J.G."/>
        </authorList>
    </citation>
    <scope>NUCLEOTIDE SEQUENCE [LARGE SCALE GENOMIC DNA]</scope>
    <source>
        <strain evidence="5 6">MIT 01-6451</strain>
    </source>
</reference>
<protein>
    <submittedName>
        <fullName evidence="5">Succinyldiaminopimelate transaminase</fullName>
        <ecNumber evidence="5">2.6.1.17</ecNumber>
    </submittedName>
</protein>
<dbReference type="InterPro" id="IPR015424">
    <property type="entry name" value="PyrdxlP-dep_Trfase"/>
</dbReference>
<dbReference type="InterPro" id="IPR004839">
    <property type="entry name" value="Aminotransferase_I/II_large"/>
</dbReference>
<evidence type="ECO:0000256" key="3">
    <source>
        <dbReference type="ARBA" id="ARBA00022679"/>
    </source>
</evidence>
<dbReference type="OrthoDB" id="9804474at2"/>
<dbReference type="AlphaFoldDB" id="A0A4U8TJ53"/>
<keyword evidence="2 5" id="KW-0032">Aminotransferase</keyword>
<dbReference type="EC" id="2.6.1.17" evidence="5"/>
<comment type="caution">
    <text evidence="5">The sequence shown here is derived from an EMBL/GenBank/DDBJ whole genome shotgun (WGS) entry which is preliminary data.</text>
</comment>
<evidence type="ECO:0000256" key="1">
    <source>
        <dbReference type="ARBA" id="ARBA00001933"/>
    </source>
</evidence>
<dbReference type="InterPro" id="IPR015421">
    <property type="entry name" value="PyrdxlP-dep_Trfase_major"/>
</dbReference>